<dbReference type="PANTHER" id="PTHR48043:SF159">
    <property type="entry name" value="EG:EG0003.4 PROTEIN-RELATED"/>
    <property type="match status" value="1"/>
</dbReference>
<dbReference type="Gene3D" id="3.40.50.2000">
    <property type="entry name" value="Glycogen Phosphorylase B"/>
    <property type="match status" value="2"/>
</dbReference>
<reference evidence="6" key="2">
    <citation type="submission" date="2015-06" db="UniProtKB">
        <authorList>
            <consortium name="EnsemblMetazoa"/>
        </authorList>
    </citation>
    <scope>IDENTIFICATION</scope>
</reference>
<evidence type="ECO:0000256" key="3">
    <source>
        <dbReference type="ARBA" id="ARBA00022679"/>
    </source>
</evidence>
<organism evidence="6 7">
    <name type="scientific">Megaselia scalaris</name>
    <name type="common">Humpbacked fly</name>
    <name type="synonym">Phora scalaris</name>
    <dbReference type="NCBI Taxonomy" id="36166"/>
    <lineage>
        <taxon>Eukaryota</taxon>
        <taxon>Metazoa</taxon>
        <taxon>Ecdysozoa</taxon>
        <taxon>Arthropoda</taxon>
        <taxon>Hexapoda</taxon>
        <taxon>Insecta</taxon>
        <taxon>Pterygota</taxon>
        <taxon>Neoptera</taxon>
        <taxon>Endopterygota</taxon>
        <taxon>Diptera</taxon>
        <taxon>Brachycera</taxon>
        <taxon>Muscomorpha</taxon>
        <taxon>Platypezoidea</taxon>
        <taxon>Phoridae</taxon>
        <taxon>Megaseliini</taxon>
        <taxon>Megaselia</taxon>
    </lineage>
</organism>
<keyword evidence="3 4" id="KW-0808">Transferase</keyword>
<dbReference type="EC" id="2.4.1.17" evidence="5"/>
<sequence length="401" mass="45363">MLDKTCCNLIKVINLRKRGVFSSPSKSHYFVGFSLMKGLANKGHEVTIIAPFKERNPVKNLKTIFIKETVPYFEEFKKDTVNLRNAGILQTISDFYNFGVNITRLTLENEGVQELLNSNETFDLLICEMMLDEAYLGFAHRFKTPIVATSSFGSNQWTNDLVGTPSPLSYVPNTFLSFPSRMTLLQRIGNLALTHFDRIYFDFFYFHKQSAVYDEIFSNPKPSLEELYKNVSLVLLNTHFSLASPLPYVPNMIEVGGLQVNTETKDLPLEMKLFVQSAEHGVIYFSMGSNVESTTLPKEKRDAILNAFRSLKQKVLWKWEDPNLPGKPDNVFISPWFPQDDVLAHPNVIAFITHGGLLSTTESIYHGVPIIGIPMFGDQFLNMAQAVNGGYGLIADYNLLN</sequence>
<proteinExistence type="inferred from homology"/>
<dbReference type="InterPro" id="IPR035595">
    <property type="entry name" value="UDP_glycos_trans_CS"/>
</dbReference>
<dbReference type="STRING" id="36166.T1H5D9"/>
<dbReference type="HOGENOM" id="CLU_012949_0_1_1"/>
<keyword evidence="7" id="KW-1185">Reference proteome</keyword>
<evidence type="ECO:0000313" key="6">
    <source>
        <dbReference type="EnsemblMetazoa" id="MESCA011516-PA"/>
    </source>
</evidence>
<dbReference type="EMBL" id="CAQQ02126155">
    <property type="status" value="NOT_ANNOTATED_CDS"/>
    <property type="molecule type" value="Genomic_DNA"/>
</dbReference>
<evidence type="ECO:0000256" key="2">
    <source>
        <dbReference type="ARBA" id="ARBA00022676"/>
    </source>
</evidence>
<dbReference type="EMBL" id="CAQQ02126154">
    <property type="status" value="NOT_ANNOTATED_CDS"/>
    <property type="molecule type" value="Genomic_DNA"/>
</dbReference>
<accession>T1H5D9</accession>
<dbReference type="EnsemblMetazoa" id="MESCA011516-RA">
    <property type="protein sequence ID" value="MESCA011516-PA"/>
    <property type="gene ID" value="MESCA011516"/>
</dbReference>
<dbReference type="GO" id="GO:0015020">
    <property type="term" value="F:glucuronosyltransferase activity"/>
    <property type="evidence" value="ECO:0007669"/>
    <property type="project" value="UniProtKB-EC"/>
</dbReference>
<dbReference type="SUPFAM" id="SSF53756">
    <property type="entry name" value="UDP-Glycosyltransferase/glycogen phosphorylase"/>
    <property type="match status" value="1"/>
</dbReference>
<name>T1H5D9_MEGSC</name>
<dbReference type="PANTHER" id="PTHR48043">
    <property type="entry name" value="EG:EG0003.4 PROTEIN-RELATED"/>
    <property type="match status" value="1"/>
</dbReference>
<keyword evidence="2 4" id="KW-0328">Glycosyltransferase</keyword>
<dbReference type="AlphaFoldDB" id="T1H5D9"/>
<comment type="subcellular location">
    <subcellularLocation>
        <location evidence="5">Membrane</location>
        <topology evidence="5">Single-pass membrane protein</topology>
    </subcellularLocation>
</comment>
<evidence type="ECO:0000256" key="5">
    <source>
        <dbReference type="RuleBase" id="RU362059"/>
    </source>
</evidence>
<reference evidence="7" key="1">
    <citation type="submission" date="2013-02" db="EMBL/GenBank/DDBJ databases">
        <authorList>
            <person name="Hughes D."/>
        </authorList>
    </citation>
    <scope>NUCLEOTIDE SEQUENCE</scope>
    <source>
        <strain>Durham</strain>
        <strain evidence="7">NC isolate 2 -- Noor lab</strain>
    </source>
</reference>
<dbReference type="InterPro" id="IPR002213">
    <property type="entry name" value="UDP_glucos_trans"/>
</dbReference>
<evidence type="ECO:0000313" key="7">
    <source>
        <dbReference type="Proteomes" id="UP000015102"/>
    </source>
</evidence>
<dbReference type="EMBL" id="CAQQ02126156">
    <property type="status" value="NOT_ANNOTATED_CDS"/>
    <property type="molecule type" value="Genomic_DNA"/>
</dbReference>
<dbReference type="GO" id="GO:0016020">
    <property type="term" value="C:membrane"/>
    <property type="evidence" value="ECO:0007669"/>
    <property type="project" value="UniProtKB-SubCell"/>
</dbReference>
<dbReference type="CDD" id="cd03784">
    <property type="entry name" value="GT1_Gtf-like"/>
    <property type="match status" value="1"/>
</dbReference>
<comment type="catalytic activity">
    <reaction evidence="5">
        <text>glucuronate acceptor + UDP-alpha-D-glucuronate = acceptor beta-D-glucuronoside + UDP + H(+)</text>
        <dbReference type="Rhea" id="RHEA:21032"/>
        <dbReference type="ChEBI" id="CHEBI:15378"/>
        <dbReference type="ChEBI" id="CHEBI:58052"/>
        <dbReference type="ChEBI" id="CHEBI:58223"/>
        <dbReference type="ChEBI" id="CHEBI:132367"/>
        <dbReference type="ChEBI" id="CHEBI:132368"/>
        <dbReference type="EC" id="2.4.1.17"/>
    </reaction>
</comment>
<dbReference type="Pfam" id="PF00201">
    <property type="entry name" value="UDPGT"/>
    <property type="match status" value="1"/>
</dbReference>
<comment type="similarity">
    <text evidence="1 4">Belongs to the UDP-glycosyltransferase family.</text>
</comment>
<dbReference type="OMA" id="IARSHYN"/>
<dbReference type="Proteomes" id="UP000015102">
    <property type="component" value="Unassembled WGS sequence"/>
</dbReference>
<dbReference type="PROSITE" id="PS00375">
    <property type="entry name" value="UDPGT"/>
    <property type="match status" value="1"/>
</dbReference>
<dbReference type="InterPro" id="IPR050271">
    <property type="entry name" value="UDP-glycosyltransferase"/>
</dbReference>
<evidence type="ECO:0000256" key="4">
    <source>
        <dbReference type="RuleBase" id="RU003718"/>
    </source>
</evidence>
<protein>
    <recommendedName>
        <fullName evidence="5">UDP-glucuronosyltransferase</fullName>
        <ecNumber evidence="5">2.4.1.17</ecNumber>
    </recommendedName>
</protein>
<evidence type="ECO:0000256" key="1">
    <source>
        <dbReference type="ARBA" id="ARBA00009995"/>
    </source>
</evidence>